<organism evidence="5 6">
    <name type="scientific">Saccoglossus kowalevskii</name>
    <name type="common">Acorn worm</name>
    <dbReference type="NCBI Taxonomy" id="10224"/>
    <lineage>
        <taxon>Eukaryota</taxon>
        <taxon>Metazoa</taxon>
        <taxon>Hemichordata</taxon>
        <taxon>Enteropneusta</taxon>
        <taxon>Harrimaniidae</taxon>
        <taxon>Saccoglossus</taxon>
    </lineage>
</organism>
<dbReference type="RefSeq" id="XP_002737911.1">
    <property type="nucleotide sequence ID" value="XM_002737865.2"/>
</dbReference>
<dbReference type="Pfam" id="PF02862">
    <property type="entry name" value="DDHD"/>
    <property type="match status" value="1"/>
</dbReference>
<keyword evidence="2" id="KW-0175">Coiled coil</keyword>
<dbReference type="Gene3D" id="1.10.150.50">
    <property type="entry name" value="Transcription Factor, Ets-1"/>
    <property type="match status" value="1"/>
</dbReference>
<dbReference type="SMART" id="SM01127">
    <property type="entry name" value="DDHD"/>
    <property type="match status" value="1"/>
</dbReference>
<feature type="domain" description="DDHD" evidence="4">
    <location>
        <begin position="96"/>
        <end position="288"/>
    </location>
</feature>
<dbReference type="PANTHER" id="PTHR23509:SF10">
    <property type="entry name" value="LD21067P"/>
    <property type="match status" value="1"/>
</dbReference>
<evidence type="ECO:0000259" key="4">
    <source>
        <dbReference type="PROSITE" id="PS51043"/>
    </source>
</evidence>
<keyword evidence="5" id="KW-1185">Reference proteome</keyword>
<feature type="compositionally biased region" description="Pro residues" evidence="3">
    <location>
        <begin position="306"/>
        <end position="317"/>
    </location>
</feature>
<evidence type="ECO:0000256" key="2">
    <source>
        <dbReference type="SAM" id="Coils"/>
    </source>
</evidence>
<evidence type="ECO:0000256" key="1">
    <source>
        <dbReference type="ARBA" id="ARBA00038464"/>
    </source>
</evidence>
<feature type="region of interest" description="Disordered" evidence="3">
    <location>
        <begin position="295"/>
        <end position="317"/>
    </location>
</feature>
<evidence type="ECO:0000313" key="5">
    <source>
        <dbReference type="Proteomes" id="UP000694865"/>
    </source>
</evidence>
<dbReference type="Proteomes" id="UP000694865">
    <property type="component" value="Unplaced"/>
</dbReference>
<evidence type="ECO:0000313" key="6">
    <source>
        <dbReference type="RefSeq" id="XP_002737911.1"/>
    </source>
</evidence>
<reference evidence="6" key="1">
    <citation type="submission" date="2025-08" db="UniProtKB">
        <authorList>
            <consortium name="RefSeq"/>
        </authorList>
    </citation>
    <scope>IDENTIFICATION</scope>
    <source>
        <tissue evidence="6">Testes</tissue>
    </source>
</reference>
<evidence type="ECO:0000256" key="3">
    <source>
        <dbReference type="SAM" id="MobiDB-lite"/>
    </source>
</evidence>
<dbReference type="GeneID" id="100373128"/>
<proteinExistence type="inferred from homology"/>
<name>A0ABM0GUY9_SACKO</name>
<gene>
    <name evidence="6" type="primary">LOC100373128</name>
</gene>
<accession>A0ABM0GUY9</accession>
<dbReference type="InterPro" id="IPR058055">
    <property type="entry name" value="PA-PLA1"/>
</dbReference>
<dbReference type="PANTHER" id="PTHR23509">
    <property type="entry name" value="PA-PL1 PHOSPHOLIPASE FAMILY"/>
    <property type="match status" value="1"/>
</dbReference>
<dbReference type="PROSITE" id="PS51043">
    <property type="entry name" value="DDHD"/>
    <property type="match status" value="1"/>
</dbReference>
<dbReference type="InterPro" id="IPR004177">
    <property type="entry name" value="DDHD_dom"/>
</dbReference>
<sequence>MCSESDIKEMGLPMGPRKKLMSFVKAQAAKQEERKQELVKQEAEKAARLAARRVEQEMSRQQRLDSSMQDSSMSVHVDYTPGLKGTGQPFVKYPQLDFLPSCFFALGSPIGMFLTVRGVETVGDDFKLPTCDALFNIFHPFDPVAYRIEPLINKEAMNYKPVKALSTFGADLKRGLIDSMKKTWKTIHEFAISRATTAEPTEEEMEKIADQLEQEQAEKQSDISSSESFEFLADELKLGILNKGNRIDYVLQEKPIESFNEYLFALGSHACYWESEDTVLMILKEVYALHGILPQAQGPDKKRPSQTPPKNPVLPPP</sequence>
<protein>
    <submittedName>
        <fullName evidence="6">SEC23-interacting protein-like</fullName>
    </submittedName>
</protein>
<feature type="coiled-coil region" evidence="2">
    <location>
        <begin position="21"/>
        <end position="60"/>
    </location>
</feature>
<dbReference type="InterPro" id="IPR013761">
    <property type="entry name" value="SAM/pointed_sf"/>
</dbReference>
<comment type="similarity">
    <text evidence="1">Belongs to the PA-PLA1 family.</text>
</comment>